<dbReference type="InterPro" id="IPR000743">
    <property type="entry name" value="Glyco_hydro_28"/>
</dbReference>
<evidence type="ECO:0000256" key="12">
    <source>
        <dbReference type="ARBA" id="ARBA00037278"/>
    </source>
</evidence>
<accession>A0A6G1IFD7</accession>
<evidence type="ECO:0000256" key="4">
    <source>
        <dbReference type="ARBA" id="ARBA00022729"/>
    </source>
</evidence>
<dbReference type="EMBL" id="MU005627">
    <property type="protein sequence ID" value="KAF2676947.1"/>
    <property type="molecule type" value="Genomic_DNA"/>
</dbReference>
<evidence type="ECO:0000256" key="7">
    <source>
        <dbReference type="ARBA" id="ARBA00023180"/>
    </source>
</evidence>
<evidence type="ECO:0000256" key="2">
    <source>
        <dbReference type="ARBA" id="ARBA00008834"/>
    </source>
</evidence>
<dbReference type="Pfam" id="PF00295">
    <property type="entry name" value="Glyco_hydro_28"/>
    <property type="match status" value="1"/>
</dbReference>
<evidence type="ECO:0000256" key="9">
    <source>
        <dbReference type="ARBA" id="ARBA00023295"/>
    </source>
</evidence>
<proteinExistence type="inferred from homology"/>
<dbReference type="GO" id="GO:0071555">
    <property type="term" value="P:cell wall organization"/>
    <property type="evidence" value="ECO:0007669"/>
    <property type="project" value="UniProtKB-KW"/>
</dbReference>
<sequence>MKSAILLSVATAAFASPRYHKRAICTVASLDDPLADDVPAIADALQKCGDTGRVVLPANRTFRIRSPIDLSPCQRCDFQIDGLLSISPDWDYWSKQPAVIKISKTKNAVIHSDGNTGAIDANNFGWAGDSNLLDQVPKLVSISDASYQIHVRSLELKNVPGTAFHVNSDSSAVRFYSVNFQTPAVTGYLVEHAQHVYVWNNTIRSSGSCVSILPNSTNVQVEESTCITTGAASTQSGFELKFGAGTGLDWIRNVFVKNIVAIGSMDVVSLRAGTGGDWPHPVEINNVTFTGITLEGPARKAVNLEEGQNKLIATDVMLQGFVGAAQHESDLRCTHPADLCELEAEDWNVVIRN</sequence>
<dbReference type="InterPro" id="IPR012334">
    <property type="entry name" value="Pectin_lyas_fold"/>
</dbReference>
<dbReference type="GO" id="GO:0004650">
    <property type="term" value="F:polygalacturonase activity"/>
    <property type="evidence" value="ECO:0007669"/>
    <property type="project" value="InterPro"/>
</dbReference>
<dbReference type="GO" id="GO:0000272">
    <property type="term" value="P:polysaccharide catabolic process"/>
    <property type="evidence" value="ECO:0007669"/>
    <property type="project" value="UniProtKB-KW"/>
</dbReference>
<evidence type="ECO:0000256" key="3">
    <source>
        <dbReference type="ARBA" id="ARBA00022525"/>
    </source>
</evidence>
<keyword evidence="5" id="KW-0677">Repeat</keyword>
<protein>
    <submittedName>
        <fullName evidence="14">Glycoside hydrolase family 28 protein</fullName>
    </submittedName>
</protein>
<keyword evidence="10" id="KW-0961">Cell wall biogenesis/degradation</keyword>
<evidence type="ECO:0000256" key="5">
    <source>
        <dbReference type="ARBA" id="ARBA00022737"/>
    </source>
</evidence>
<keyword evidence="9 13" id="KW-0326">Glycosidase</keyword>
<gene>
    <name evidence="14" type="ORF">K458DRAFT_320723</name>
</gene>
<keyword evidence="8" id="KW-0119">Carbohydrate metabolism</keyword>
<evidence type="ECO:0000313" key="14">
    <source>
        <dbReference type="EMBL" id="KAF2676947.1"/>
    </source>
</evidence>
<comment type="function">
    <text evidence="12">Pectinolytic enzyme involved in the degradation of xylogalacturonan (xga), a galacturonan backbone heavily substituted with xylose, and which is one important component of the hairy regions of pectin. Activity requires a galacturonic acid backbone substituted with xylose.</text>
</comment>
<reference evidence="14" key="1">
    <citation type="journal article" date="2020" name="Stud. Mycol.">
        <title>101 Dothideomycetes genomes: a test case for predicting lifestyles and emergence of pathogens.</title>
        <authorList>
            <person name="Haridas S."/>
            <person name="Albert R."/>
            <person name="Binder M."/>
            <person name="Bloem J."/>
            <person name="Labutti K."/>
            <person name="Salamov A."/>
            <person name="Andreopoulos B."/>
            <person name="Baker S."/>
            <person name="Barry K."/>
            <person name="Bills G."/>
            <person name="Bluhm B."/>
            <person name="Cannon C."/>
            <person name="Castanera R."/>
            <person name="Culley D."/>
            <person name="Daum C."/>
            <person name="Ezra D."/>
            <person name="Gonzalez J."/>
            <person name="Henrissat B."/>
            <person name="Kuo A."/>
            <person name="Liang C."/>
            <person name="Lipzen A."/>
            <person name="Lutzoni F."/>
            <person name="Magnuson J."/>
            <person name="Mondo S."/>
            <person name="Nolan M."/>
            <person name="Ohm R."/>
            <person name="Pangilinan J."/>
            <person name="Park H.-J."/>
            <person name="Ramirez L."/>
            <person name="Alfaro M."/>
            <person name="Sun H."/>
            <person name="Tritt A."/>
            <person name="Yoshinaga Y."/>
            <person name="Zwiers L.-H."/>
            <person name="Turgeon B."/>
            <person name="Goodwin S."/>
            <person name="Spatafora J."/>
            <person name="Crous P."/>
            <person name="Grigoriev I."/>
        </authorList>
    </citation>
    <scope>NUCLEOTIDE SEQUENCE</scope>
    <source>
        <strain evidence="14">CBS 122367</strain>
    </source>
</reference>
<dbReference type="Proteomes" id="UP000799291">
    <property type="component" value="Unassembled WGS sequence"/>
</dbReference>
<keyword evidence="4" id="KW-0732">Signal</keyword>
<keyword evidence="15" id="KW-1185">Reference proteome</keyword>
<evidence type="ECO:0000256" key="10">
    <source>
        <dbReference type="ARBA" id="ARBA00023316"/>
    </source>
</evidence>
<evidence type="ECO:0000256" key="8">
    <source>
        <dbReference type="ARBA" id="ARBA00023277"/>
    </source>
</evidence>
<keyword evidence="3" id="KW-0964">Secreted</keyword>
<dbReference type="OrthoDB" id="187139at2759"/>
<comment type="similarity">
    <text evidence="2 13">Belongs to the glycosyl hydrolase 28 family.</text>
</comment>
<keyword evidence="7" id="KW-0325">Glycoprotein</keyword>
<name>A0A6G1IFD7_9PLEO</name>
<dbReference type="PANTHER" id="PTHR31736:SF9">
    <property type="entry name" value="ENDO-XYLOGALACTURONAN HYDROLASE A-RELATED"/>
    <property type="match status" value="1"/>
</dbReference>
<dbReference type="PANTHER" id="PTHR31736">
    <property type="match status" value="1"/>
</dbReference>
<dbReference type="GO" id="GO:0005576">
    <property type="term" value="C:extracellular region"/>
    <property type="evidence" value="ECO:0007669"/>
    <property type="project" value="UniProtKB-SubCell"/>
</dbReference>
<dbReference type="Gene3D" id="2.160.20.10">
    <property type="entry name" value="Single-stranded right-handed beta-helix, Pectin lyase-like"/>
    <property type="match status" value="1"/>
</dbReference>
<evidence type="ECO:0000256" key="6">
    <source>
        <dbReference type="ARBA" id="ARBA00022801"/>
    </source>
</evidence>
<dbReference type="SUPFAM" id="SSF51126">
    <property type="entry name" value="Pectin lyase-like"/>
    <property type="match status" value="1"/>
</dbReference>
<keyword evidence="11" id="KW-0624">Polysaccharide degradation</keyword>
<evidence type="ECO:0000256" key="11">
    <source>
        <dbReference type="ARBA" id="ARBA00023326"/>
    </source>
</evidence>
<keyword evidence="6 13" id="KW-0378">Hydrolase</keyword>
<organism evidence="14 15">
    <name type="scientific">Lentithecium fluviatile CBS 122367</name>
    <dbReference type="NCBI Taxonomy" id="1168545"/>
    <lineage>
        <taxon>Eukaryota</taxon>
        <taxon>Fungi</taxon>
        <taxon>Dikarya</taxon>
        <taxon>Ascomycota</taxon>
        <taxon>Pezizomycotina</taxon>
        <taxon>Dothideomycetes</taxon>
        <taxon>Pleosporomycetidae</taxon>
        <taxon>Pleosporales</taxon>
        <taxon>Massarineae</taxon>
        <taxon>Lentitheciaceae</taxon>
        <taxon>Lentithecium</taxon>
    </lineage>
</organism>
<evidence type="ECO:0000256" key="1">
    <source>
        <dbReference type="ARBA" id="ARBA00004613"/>
    </source>
</evidence>
<evidence type="ECO:0000313" key="15">
    <source>
        <dbReference type="Proteomes" id="UP000799291"/>
    </source>
</evidence>
<dbReference type="InterPro" id="IPR011050">
    <property type="entry name" value="Pectin_lyase_fold/virulence"/>
</dbReference>
<comment type="subcellular location">
    <subcellularLocation>
        <location evidence="1">Secreted</location>
    </subcellularLocation>
</comment>
<evidence type="ECO:0000256" key="13">
    <source>
        <dbReference type="RuleBase" id="RU361169"/>
    </source>
</evidence>
<dbReference type="AlphaFoldDB" id="A0A6G1IFD7"/>